<evidence type="ECO:0000256" key="11">
    <source>
        <dbReference type="ARBA" id="ARBA00077905"/>
    </source>
</evidence>
<dbReference type="InterPro" id="IPR001347">
    <property type="entry name" value="SIS_dom"/>
</dbReference>
<dbReference type="GO" id="GO:0097367">
    <property type="term" value="F:carbohydrate derivative binding"/>
    <property type="evidence" value="ECO:0007669"/>
    <property type="project" value="InterPro"/>
</dbReference>
<dbReference type="PROSITE" id="PS51464">
    <property type="entry name" value="SIS"/>
    <property type="match status" value="1"/>
</dbReference>
<dbReference type="Gene3D" id="3.40.50.10490">
    <property type="entry name" value="Glucose-6-phosphate isomerase like protein, domain 1"/>
    <property type="match status" value="1"/>
</dbReference>
<evidence type="ECO:0000256" key="9">
    <source>
        <dbReference type="ARBA" id="ARBA00067056"/>
    </source>
</evidence>
<keyword evidence="17" id="KW-1185">Reference proteome</keyword>
<protein>
    <recommendedName>
        <fullName evidence="10 13">N-acetylmuramic acid 6-phosphate etherase</fullName>
        <shortName evidence="13">MurNAc-6-P etherase</shortName>
        <ecNumber evidence="9 13">4.2.1.126</ecNumber>
    </recommendedName>
    <alternativeName>
        <fullName evidence="12 13">N-acetylmuramic acid 6-phosphate hydrolase</fullName>
    </alternativeName>
    <alternativeName>
        <fullName evidence="11 13">N-acetylmuramic acid 6-phosphate lyase</fullName>
    </alternativeName>
</protein>
<dbReference type="InterPro" id="IPR046348">
    <property type="entry name" value="SIS_dom_sf"/>
</dbReference>
<feature type="region of interest" description="Disordered" evidence="14">
    <location>
        <begin position="302"/>
        <end position="325"/>
    </location>
</feature>
<dbReference type="RefSeq" id="WP_152100708.1">
    <property type="nucleotide sequence ID" value="NZ_AP021861.1"/>
</dbReference>
<accession>A0A5K7XJQ3</accession>
<dbReference type="InterPro" id="IPR005488">
    <property type="entry name" value="Etherase_MurQ"/>
</dbReference>
<dbReference type="GO" id="GO:0016835">
    <property type="term" value="F:carbon-oxygen lyase activity"/>
    <property type="evidence" value="ECO:0007669"/>
    <property type="project" value="UniProtKB-UniRule"/>
</dbReference>
<comment type="catalytic activity">
    <reaction evidence="4 13">
        <text>N-acetyl-D-muramate 6-phosphate + H2O = N-acetyl-D-glucosamine 6-phosphate + (R)-lactate</text>
        <dbReference type="Rhea" id="RHEA:26410"/>
        <dbReference type="ChEBI" id="CHEBI:15377"/>
        <dbReference type="ChEBI" id="CHEBI:16004"/>
        <dbReference type="ChEBI" id="CHEBI:57513"/>
        <dbReference type="ChEBI" id="CHEBI:58722"/>
        <dbReference type="EC" id="4.2.1.126"/>
    </reaction>
</comment>
<dbReference type="Proteomes" id="UP000326837">
    <property type="component" value="Chromosome"/>
</dbReference>
<reference evidence="17" key="1">
    <citation type="submission" date="2019-10" db="EMBL/GenBank/DDBJ databases">
        <title>Lacipirellula parvula gen. nov., sp. nov., representing a lineage of planctomycetes widespread in freshwater anoxic habitats, and description of the family Lacipirellulaceae.</title>
        <authorList>
            <person name="Dedysh S.N."/>
            <person name="Kulichevskaya I.S."/>
            <person name="Beletsky A.V."/>
            <person name="Rakitin A.L."/>
            <person name="Mardanov A.V."/>
            <person name="Ivanova A.A."/>
            <person name="Saltykova V.X."/>
            <person name="Rijpstra W.I.C."/>
            <person name="Sinninghe Damste J.S."/>
            <person name="Ravin N.V."/>
        </authorList>
    </citation>
    <scope>NUCLEOTIDE SEQUENCE [LARGE SCALE GENOMIC DNA]</scope>
    <source>
        <strain evidence="17">PX69</strain>
    </source>
</reference>
<dbReference type="NCBIfam" id="TIGR00274">
    <property type="entry name" value="N-acetylmuramic acid 6-phosphate etherase"/>
    <property type="match status" value="1"/>
</dbReference>
<evidence type="ECO:0000256" key="10">
    <source>
        <dbReference type="ARBA" id="ARBA00070061"/>
    </source>
</evidence>
<dbReference type="InterPro" id="IPR040190">
    <property type="entry name" value="MURQ/GCKR"/>
</dbReference>
<evidence type="ECO:0000256" key="14">
    <source>
        <dbReference type="SAM" id="MobiDB-lite"/>
    </source>
</evidence>
<evidence type="ECO:0000259" key="15">
    <source>
        <dbReference type="PROSITE" id="PS51464"/>
    </source>
</evidence>
<comment type="similarity">
    <text evidence="8 13">Belongs to the GCKR-like family. MurNAc-6-P etherase subfamily.</text>
</comment>
<evidence type="ECO:0000256" key="1">
    <source>
        <dbReference type="ARBA" id="ARBA00011738"/>
    </source>
</evidence>
<dbReference type="GO" id="GO:0016803">
    <property type="term" value="F:ether hydrolase activity"/>
    <property type="evidence" value="ECO:0007669"/>
    <property type="project" value="TreeGrafter"/>
</dbReference>
<dbReference type="PROSITE" id="PS01272">
    <property type="entry name" value="GCKR"/>
    <property type="match status" value="1"/>
</dbReference>
<comment type="function">
    <text evidence="13">Specifically catalyzes the cleavage of the D-lactyl ether substituent of MurNAc 6-phosphate, producing GlcNAc 6-phosphate and D-lactate.</text>
</comment>
<dbReference type="SUPFAM" id="SSF53697">
    <property type="entry name" value="SIS domain"/>
    <property type="match status" value="1"/>
</dbReference>
<evidence type="ECO:0000256" key="7">
    <source>
        <dbReference type="ARBA" id="ARBA00060672"/>
    </source>
</evidence>
<comment type="pathway">
    <text evidence="6">Amino-sugar metabolism; 1,6-anhydro-N-acetylmuramate degradation.</text>
</comment>
<dbReference type="Gene3D" id="1.10.8.1080">
    <property type="match status" value="1"/>
</dbReference>
<evidence type="ECO:0000256" key="4">
    <source>
        <dbReference type="ARBA" id="ARBA00051747"/>
    </source>
</evidence>
<dbReference type="GO" id="GO:0046348">
    <property type="term" value="P:amino sugar catabolic process"/>
    <property type="evidence" value="ECO:0007669"/>
    <property type="project" value="InterPro"/>
</dbReference>
<dbReference type="GO" id="GO:0009254">
    <property type="term" value="P:peptidoglycan turnover"/>
    <property type="evidence" value="ECO:0007669"/>
    <property type="project" value="TreeGrafter"/>
</dbReference>
<evidence type="ECO:0000256" key="12">
    <source>
        <dbReference type="ARBA" id="ARBA00084049"/>
    </source>
</evidence>
<dbReference type="PANTHER" id="PTHR10088">
    <property type="entry name" value="GLUCOKINASE REGULATORY PROTEIN"/>
    <property type="match status" value="1"/>
</dbReference>
<comment type="subunit">
    <text evidence="1 13">Homodimer.</text>
</comment>
<dbReference type="AlphaFoldDB" id="A0A5K7XJQ3"/>
<evidence type="ECO:0000256" key="5">
    <source>
        <dbReference type="ARBA" id="ARBA00060532"/>
    </source>
</evidence>
<proteinExistence type="inferred from homology"/>
<evidence type="ECO:0000313" key="16">
    <source>
        <dbReference type="EMBL" id="BBO35301.1"/>
    </source>
</evidence>
<keyword evidence="3 13" id="KW-0119">Carbohydrate metabolism</keyword>
<evidence type="ECO:0000256" key="13">
    <source>
        <dbReference type="HAMAP-Rule" id="MF_00068"/>
    </source>
</evidence>
<feature type="compositionally biased region" description="Low complexity" evidence="14">
    <location>
        <begin position="312"/>
        <end position="325"/>
    </location>
</feature>
<gene>
    <name evidence="13" type="primary">murQ</name>
    <name evidence="16" type="ORF">PLANPX_4913</name>
</gene>
<dbReference type="EMBL" id="AP021861">
    <property type="protein sequence ID" value="BBO35301.1"/>
    <property type="molecule type" value="Genomic_DNA"/>
</dbReference>
<dbReference type="UniPathway" id="UPA00342"/>
<evidence type="ECO:0000256" key="3">
    <source>
        <dbReference type="ARBA" id="ARBA00023277"/>
    </source>
</evidence>
<name>A0A5K7XJQ3_9BACT</name>
<dbReference type="FunFam" id="1.10.8.1080:FF:000001">
    <property type="entry name" value="N-acetylmuramic acid 6-phosphate etherase"/>
    <property type="match status" value="1"/>
</dbReference>
<evidence type="ECO:0000313" key="17">
    <source>
        <dbReference type="Proteomes" id="UP000326837"/>
    </source>
</evidence>
<dbReference type="PANTHER" id="PTHR10088:SF4">
    <property type="entry name" value="GLUCOKINASE REGULATORY PROTEIN"/>
    <property type="match status" value="1"/>
</dbReference>
<feature type="active site" evidence="13">
    <location>
        <position position="113"/>
    </location>
</feature>
<comment type="miscellaneous">
    <text evidence="13">A lyase-type mechanism (elimination/hydration) is suggested for the cleavage of the lactyl ether bond of MurNAc 6-phosphate, with the formation of an alpha,beta-unsaturated aldehyde intermediate with (E)-stereochemistry, followed by the syn addition of water to give product.</text>
</comment>
<dbReference type="InterPro" id="IPR005486">
    <property type="entry name" value="Glucokinase_regulatory_CS"/>
</dbReference>
<dbReference type="GO" id="GO:0097173">
    <property type="term" value="P:N-acetylmuramic acid catabolic process"/>
    <property type="evidence" value="ECO:0007669"/>
    <property type="project" value="UniProtKB-UniPathway"/>
</dbReference>
<feature type="active site" description="Proton donor" evidence="13">
    <location>
        <position position="82"/>
    </location>
</feature>
<dbReference type="Pfam" id="PF22645">
    <property type="entry name" value="GKRP_SIS_N"/>
    <property type="match status" value="1"/>
</dbReference>
<evidence type="ECO:0000256" key="6">
    <source>
        <dbReference type="ARBA" id="ARBA00060595"/>
    </source>
</evidence>
<comment type="pathway">
    <text evidence="7">Cell wall biogenesis.</text>
</comment>
<feature type="domain" description="SIS" evidence="15">
    <location>
        <begin position="54"/>
        <end position="217"/>
    </location>
</feature>
<evidence type="ECO:0000256" key="2">
    <source>
        <dbReference type="ARBA" id="ARBA00023239"/>
    </source>
</evidence>
<organism evidence="16 17">
    <name type="scientific">Lacipirellula parvula</name>
    <dbReference type="NCBI Taxonomy" id="2650471"/>
    <lineage>
        <taxon>Bacteria</taxon>
        <taxon>Pseudomonadati</taxon>
        <taxon>Planctomycetota</taxon>
        <taxon>Planctomycetia</taxon>
        <taxon>Pirellulales</taxon>
        <taxon>Lacipirellulaceae</taxon>
        <taxon>Lacipirellula</taxon>
    </lineage>
</organism>
<keyword evidence="2 13" id="KW-0456">Lyase</keyword>
<dbReference type="NCBIfam" id="NF009222">
    <property type="entry name" value="PRK12570.1"/>
    <property type="match status" value="1"/>
</dbReference>
<comment type="pathway">
    <text evidence="5 13">Amino-sugar metabolism; N-acetylmuramate degradation.</text>
</comment>
<dbReference type="HAMAP" id="MF_00068">
    <property type="entry name" value="MurQ"/>
    <property type="match status" value="1"/>
</dbReference>
<sequence>MLEHLTTEARNPASEHLDSLTPLELVRLINEEDAKCTEAVADEAEHIAKAIEVIAHRLSHGGRLIYIGAGTSGRLGLLDAAECPPTFRSDPSQVVGIIAGGPSAMLKAVEGAEDSTTLAAEDLQKLNLSNSDVLVGIATSGRTPYVIGGMDYARSVGAYTIGLACNRESLLKSRADISIIPVVGPEVLSGSTRMKAGTATKMVLNMLTTGAMVQMGKTYGNLMVDMNASNVKLLERAKRIVSALTELASEEAAKLLAACQGEVKTAITSHRLGVTAEEARVILHATNGHLRAALESMGRLNGHAANGHTTVNGHASNGHSSNGSH</sequence>
<evidence type="ECO:0000256" key="8">
    <source>
        <dbReference type="ARBA" id="ARBA00061234"/>
    </source>
</evidence>
<dbReference type="CDD" id="cd05007">
    <property type="entry name" value="SIS_Etherase"/>
    <property type="match status" value="1"/>
</dbReference>
<dbReference type="FunFam" id="3.40.50.10490:FF:000014">
    <property type="entry name" value="N-acetylmuramic acid 6-phosphate etherase"/>
    <property type="match status" value="1"/>
</dbReference>
<dbReference type="KEGG" id="lpav:PLANPX_4913"/>
<dbReference type="EC" id="4.2.1.126" evidence="9 13"/>
<dbReference type="NCBIfam" id="NF003915">
    <property type="entry name" value="PRK05441.1"/>
    <property type="match status" value="1"/>
</dbReference>